<name>A0ABR8ZIC9_9FLAO</name>
<evidence type="ECO:0000313" key="3">
    <source>
        <dbReference type="Proteomes" id="UP000637299"/>
    </source>
</evidence>
<evidence type="ECO:0000259" key="1">
    <source>
        <dbReference type="Pfam" id="PF03432"/>
    </source>
</evidence>
<dbReference type="NCBIfam" id="NF041325">
    <property type="entry name" value="Bacteroid_MobB"/>
    <property type="match status" value="1"/>
</dbReference>
<dbReference type="InterPro" id="IPR005094">
    <property type="entry name" value="Endonuclease_MobA/VirD2"/>
</dbReference>
<dbReference type="Proteomes" id="UP000637299">
    <property type="component" value="Unassembled WGS sequence"/>
</dbReference>
<organism evidence="2 3">
    <name type="scientific">Chryseobacterium caseinilyticum</name>
    <dbReference type="NCBI Taxonomy" id="2771428"/>
    <lineage>
        <taxon>Bacteria</taxon>
        <taxon>Pseudomonadati</taxon>
        <taxon>Bacteroidota</taxon>
        <taxon>Flavobacteriia</taxon>
        <taxon>Flavobacteriales</taxon>
        <taxon>Weeksellaceae</taxon>
        <taxon>Chryseobacterium group</taxon>
        <taxon>Chryseobacterium</taxon>
    </lineage>
</organism>
<gene>
    <name evidence="2" type="ORF">IC610_19345</name>
</gene>
<feature type="domain" description="MobA/VirD2-like nuclease" evidence="1">
    <location>
        <begin position="33"/>
        <end position="151"/>
    </location>
</feature>
<comment type="caution">
    <text evidence="2">The sequence shown here is derived from an EMBL/GenBank/DDBJ whole genome shotgun (WGS) entry which is preliminary data.</text>
</comment>
<sequence length="430" mass="49304">MIAKIGRSSNLYGALAYNHKKVESEKGKILMTNKMIETTDGRYSVSQLAQSFDSYLAANRNTEKYTLHISLNPDPKDKISDEGFVRLAQEYMQEMGYGEQPYVVFKHLDIERTHIHIVSVAVDEMGRKISDRFEKRRSMEICRALENKFELAPATVKRDDKYDLTFHPVDYRAGDVKKQIASVIRHLPKYYRYRSLGEYNALLSLFNITTEKADGELQGKLQSGLLYFPLNEGGKKAGTPFKASLFGRDAGLSALEKHFQKCRESLKDNILKSHLKGVIAKTLESTFNENDFKNNLIRQGINTVIRRNSSGMMYGITFIDHTSKTVWNGSGLGKEFSSNSLNERWKNENLSENKKLRKDKNEILNTDKPSVALSEKPHQLFGFLENHQNGSQSEESFMESAVGLLSFDNDSVQQQLEFEHQMKKRRKKKR</sequence>
<keyword evidence="3" id="KW-1185">Reference proteome</keyword>
<evidence type="ECO:0000313" key="2">
    <source>
        <dbReference type="EMBL" id="MBD8084568.1"/>
    </source>
</evidence>
<dbReference type="Pfam" id="PF03432">
    <property type="entry name" value="Relaxase"/>
    <property type="match status" value="1"/>
</dbReference>
<dbReference type="RefSeq" id="WP_191738438.1">
    <property type="nucleotide sequence ID" value="NZ_JACYFS010000012.1"/>
</dbReference>
<dbReference type="EMBL" id="JACYFS010000012">
    <property type="protein sequence ID" value="MBD8084568.1"/>
    <property type="molecule type" value="Genomic_DNA"/>
</dbReference>
<protein>
    <submittedName>
        <fullName evidence="2">Relaxase/mobilization nuclease domain-containing protein</fullName>
    </submittedName>
</protein>
<accession>A0ABR8ZIC9</accession>
<proteinExistence type="predicted"/>
<reference evidence="2 3" key="1">
    <citation type="submission" date="2020-09" db="EMBL/GenBank/DDBJ databases">
        <title>Genome seq and assembly of Chryseobacterium sp.</title>
        <authorList>
            <person name="Chhetri G."/>
        </authorList>
    </citation>
    <scope>NUCLEOTIDE SEQUENCE [LARGE SCALE GENOMIC DNA]</scope>
    <source>
        <strain evidence="2 3">GCR10</strain>
    </source>
</reference>